<accession>A0A6C0HTB5</accession>
<proteinExistence type="predicted"/>
<dbReference type="InterPro" id="IPR000783">
    <property type="entry name" value="RNA_pol_subH/Rpb5_C"/>
</dbReference>
<dbReference type="GO" id="GO:0003677">
    <property type="term" value="F:DNA binding"/>
    <property type="evidence" value="ECO:0007669"/>
    <property type="project" value="InterPro"/>
</dbReference>
<evidence type="ECO:0000259" key="2">
    <source>
        <dbReference type="Pfam" id="PF01191"/>
    </source>
</evidence>
<keyword evidence="1" id="KW-0804">Transcription</keyword>
<sequence length="201" mass="23685">MSQSIKVNKYYNARSVLLDQLAARGFDVSNYKDFGINEVNIMLQNSTLDMVFEKEHKVYVRYFQGKMFKPKDIREIIDEDIVTNEDTIIFVTPEDGNDTIREYIKQLWEEENIFIILLSVKKLQYNVLEHILVPRHEIISKEEVEDVMKKFKMTNISLFPEISRFDAVATAIGMRPGEVCKIYRPSKTSIITHYYRLCINK</sequence>
<dbReference type="Pfam" id="PF01191">
    <property type="entry name" value="RNA_pol_Rpb5_C"/>
    <property type="match status" value="1"/>
</dbReference>
<dbReference type="GO" id="GO:0042797">
    <property type="term" value="P:tRNA transcription by RNA polymerase III"/>
    <property type="evidence" value="ECO:0007669"/>
    <property type="project" value="TreeGrafter"/>
</dbReference>
<name>A0A6C0HTB5_9ZZZZ</name>
<dbReference type="AlphaFoldDB" id="A0A6C0HTB5"/>
<reference evidence="3" key="1">
    <citation type="journal article" date="2020" name="Nature">
        <title>Giant virus diversity and host interactions through global metagenomics.</title>
        <authorList>
            <person name="Schulz F."/>
            <person name="Roux S."/>
            <person name="Paez-Espino D."/>
            <person name="Jungbluth S."/>
            <person name="Walsh D.A."/>
            <person name="Denef V.J."/>
            <person name="McMahon K.D."/>
            <person name="Konstantinidis K.T."/>
            <person name="Eloe-Fadrosh E.A."/>
            <person name="Kyrpides N.C."/>
            <person name="Woyke T."/>
        </authorList>
    </citation>
    <scope>NUCLEOTIDE SEQUENCE</scope>
    <source>
        <strain evidence="3">GVMAG-M-3300023184-167</strain>
    </source>
</reference>
<organism evidence="3">
    <name type="scientific">viral metagenome</name>
    <dbReference type="NCBI Taxonomy" id="1070528"/>
    <lineage>
        <taxon>unclassified sequences</taxon>
        <taxon>metagenomes</taxon>
        <taxon>organismal metagenomes</taxon>
    </lineage>
</organism>
<dbReference type="EMBL" id="MN740006">
    <property type="protein sequence ID" value="QHT83143.1"/>
    <property type="molecule type" value="Genomic_DNA"/>
</dbReference>
<dbReference type="Gene3D" id="3.90.940.20">
    <property type="entry name" value="RPB5-like RNA polymerase subunit"/>
    <property type="match status" value="1"/>
</dbReference>
<dbReference type="SUPFAM" id="SSF55287">
    <property type="entry name" value="RPB5-like RNA polymerase subunit"/>
    <property type="match status" value="1"/>
</dbReference>
<dbReference type="GO" id="GO:0005665">
    <property type="term" value="C:RNA polymerase II, core complex"/>
    <property type="evidence" value="ECO:0007669"/>
    <property type="project" value="TreeGrafter"/>
</dbReference>
<dbReference type="PANTHER" id="PTHR10535">
    <property type="entry name" value="DNA-DIRECTED RNA POLYMERASES I, II, AND III SUBUNIT RPABC1"/>
    <property type="match status" value="1"/>
</dbReference>
<dbReference type="GO" id="GO:0006366">
    <property type="term" value="P:transcription by RNA polymerase II"/>
    <property type="evidence" value="ECO:0007669"/>
    <property type="project" value="TreeGrafter"/>
</dbReference>
<dbReference type="PANTHER" id="PTHR10535:SF0">
    <property type="entry name" value="DNA-DIRECTED RNA POLYMERASES I, II, AND III SUBUNIT RPABC1"/>
    <property type="match status" value="1"/>
</dbReference>
<dbReference type="InterPro" id="IPR035913">
    <property type="entry name" value="RPB5-like_sf"/>
</dbReference>
<dbReference type="InterPro" id="IPR014381">
    <property type="entry name" value="Arch_Rpo5/euc_Rpb5"/>
</dbReference>
<evidence type="ECO:0000256" key="1">
    <source>
        <dbReference type="ARBA" id="ARBA00023163"/>
    </source>
</evidence>
<dbReference type="PIRSF" id="PIRSF000747">
    <property type="entry name" value="RPB5"/>
    <property type="match status" value="1"/>
</dbReference>
<dbReference type="GO" id="GO:0005666">
    <property type="term" value="C:RNA polymerase III complex"/>
    <property type="evidence" value="ECO:0007669"/>
    <property type="project" value="TreeGrafter"/>
</dbReference>
<feature type="domain" description="RNA polymerase subunit H/Rpb5 C-terminal" evidence="2">
    <location>
        <begin position="125"/>
        <end position="198"/>
    </location>
</feature>
<dbReference type="GO" id="GO:0006362">
    <property type="term" value="P:transcription elongation by RNA polymerase I"/>
    <property type="evidence" value="ECO:0007669"/>
    <property type="project" value="TreeGrafter"/>
</dbReference>
<dbReference type="GO" id="GO:0005736">
    <property type="term" value="C:RNA polymerase I complex"/>
    <property type="evidence" value="ECO:0007669"/>
    <property type="project" value="TreeGrafter"/>
</dbReference>
<evidence type="ECO:0000313" key="3">
    <source>
        <dbReference type="EMBL" id="QHT83143.1"/>
    </source>
</evidence>
<dbReference type="GO" id="GO:0003899">
    <property type="term" value="F:DNA-directed RNA polymerase activity"/>
    <property type="evidence" value="ECO:0007669"/>
    <property type="project" value="InterPro"/>
</dbReference>
<protein>
    <recommendedName>
        <fullName evidence="2">RNA polymerase subunit H/Rpb5 C-terminal domain-containing protein</fullName>
    </recommendedName>
</protein>